<comment type="subcellular location">
    <subcellularLocation>
        <location evidence="1">Secreted</location>
        <location evidence="1">Cell wall</location>
    </subcellularLocation>
</comment>
<evidence type="ECO:0000256" key="4">
    <source>
        <dbReference type="ARBA" id="ARBA00040781"/>
    </source>
</evidence>
<dbReference type="InterPro" id="IPR050259">
    <property type="entry name" value="SDR"/>
</dbReference>
<proteinExistence type="inferred from homology"/>
<dbReference type="InterPro" id="IPR002347">
    <property type="entry name" value="SDR_fam"/>
</dbReference>
<dbReference type="Gene3D" id="3.40.50.720">
    <property type="entry name" value="NAD(P)-binding Rossmann-like Domain"/>
    <property type="match status" value="1"/>
</dbReference>
<comment type="caution">
    <text evidence="6">The sequence shown here is derived from an EMBL/GenBank/DDBJ whole genome shotgun (WGS) entry which is preliminary data.</text>
</comment>
<dbReference type="PANTHER" id="PTHR42879:SF2">
    <property type="entry name" value="3-OXOACYL-[ACYL-CARRIER-PROTEIN] REDUCTASE FABG"/>
    <property type="match status" value="1"/>
</dbReference>
<gene>
    <name evidence="6" type="ORF">R3Q16_22120</name>
</gene>
<keyword evidence="7" id="KW-1185">Reference proteome</keyword>
<evidence type="ECO:0000256" key="1">
    <source>
        <dbReference type="ARBA" id="ARBA00004191"/>
    </source>
</evidence>
<keyword evidence="3" id="KW-0134">Cell wall</keyword>
<dbReference type="RefSeq" id="WP_317543790.1">
    <property type="nucleotide sequence ID" value="NZ_JAWLKB010000010.1"/>
</dbReference>
<dbReference type="Pfam" id="PF13561">
    <property type="entry name" value="adh_short_C2"/>
    <property type="match status" value="1"/>
</dbReference>
<organism evidence="6 7">
    <name type="scientific">Rhodococcus globerulus</name>
    <dbReference type="NCBI Taxonomy" id="33008"/>
    <lineage>
        <taxon>Bacteria</taxon>
        <taxon>Bacillati</taxon>
        <taxon>Actinomycetota</taxon>
        <taxon>Actinomycetes</taxon>
        <taxon>Mycobacteriales</taxon>
        <taxon>Nocardiaceae</taxon>
        <taxon>Rhodococcus</taxon>
    </lineage>
</organism>
<dbReference type="Proteomes" id="UP001185927">
    <property type="component" value="Unassembled WGS sequence"/>
</dbReference>
<accession>A0ABU4BYK3</accession>
<comment type="similarity">
    <text evidence="2">Belongs to the short-chain dehydrogenases/reductases (SDR) family.</text>
</comment>
<dbReference type="EMBL" id="JAWLKB010000010">
    <property type="protein sequence ID" value="MDV6269316.1"/>
    <property type="molecule type" value="Genomic_DNA"/>
</dbReference>
<evidence type="ECO:0000313" key="6">
    <source>
        <dbReference type="EMBL" id="MDV6269316.1"/>
    </source>
</evidence>
<evidence type="ECO:0000256" key="3">
    <source>
        <dbReference type="ARBA" id="ARBA00022512"/>
    </source>
</evidence>
<dbReference type="InterPro" id="IPR036291">
    <property type="entry name" value="NAD(P)-bd_dom_sf"/>
</dbReference>
<dbReference type="SUPFAM" id="SSF51735">
    <property type="entry name" value="NAD(P)-binding Rossmann-fold domains"/>
    <property type="match status" value="1"/>
</dbReference>
<reference evidence="6 7" key="1">
    <citation type="submission" date="2023-10" db="EMBL/GenBank/DDBJ databases">
        <title>Development of a sustainable strategy for remediation of hydrocarbon-contaminated territories based on the waste exchange concept.</title>
        <authorList>
            <person name="Krivoruchko A."/>
        </authorList>
    </citation>
    <scope>NUCLEOTIDE SEQUENCE [LARGE SCALE GENOMIC DNA]</scope>
    <source>
        <strain evidence="6 7">IEGM 1203</strain>
    </source>
</reference>
<keyword evidence="3" id="KW-0964">Secreted</keyword>
<evidence type="ECO:0000313" key="7">
    <source>
        <dbReference type="Proteomes" id="UP001185927"/>
    </source>
</evidence>
<dbReference type="PRINTS" id="PR00081">
    <property type="entry name" value="GDHRDH"/>
</dbReference>
<name>A0ABU4BYK3_RHOGO</name>
<evidence type="ECO:0000256" key="5">
    <source>
        <dbReference type="ARBA" id="ARBA00047400"/>
    </source>
</evidence>
<evidence type="ECO:0000256" key="2">
    <source>
        <dbReference type="ARBA" id="ARBA00006484"/>
    </source>
</evidence>
<protein>
    <recommendedName>
        <fullName evidence="4">3-oxoacyl-[acyl-carrier-protein] reductase MabA</fullName>
    </recommendedName>
</protein>
<sequence length="258" mass="26466">MDLSVEQFRLDGRTALVTGSGRGVGEGIARVLGACGATVIVNDLHADRAQSVADAIIGSGGSAFSSVFDVTDAAAVEQAITALADDVASVDILVHNAGIPDIGARPNQFVDMPEADWQRQIDLNLSAMMRVVQAVLPGQLANEWGRIIQISSGASTRGLSIGVSAYGAAKAGSEALIRHLSVECGSRGVTANALALGMMEGLGDVDDPALERMIRQIPIGRLGRGADVGAAILWLCSEAGGLVNGQVIHLNGGTVFGR</sequence>
<comment type="catalytic activity">
    <reaction evidence="5">
        <text>a (3R)-hydroxyacyl-[ACP] + NADP(+) = a 3-oxoacyl-[ACP] + NADPH + H(+)</text>
        <dbReference type="Rhea" id="RHEA:17397"/>
        <dbReference type="Rhea" id="RHEA-COMP:9916"/>
        <dbReference type="Rhea" id="RHEA-COMP:9945"/>
        <dbReference type="ChEBI" id="CHEBI:15378"/>
        <dbReference type="ChEBI" id="CHEBI:57783"/>
        <dbReference type="ChEBI" id="CHEBI:58349"/>
        <dbReference type="ChEBI" id="CHEBI:78776"/>
        <dbReference type="ChEBI" id="CHEBI:78827"/>
        <dbReference type="EC" id="1.1.1.100"/>
    </reaction>
    <physiologicalReaction direction="right-to-left" evidence="5">
        <dbReference type="Rhea" id="RHEA:17399"/>
    </physiologicalReaction>
</comment>
<dbReference type="PRINTS" id="PR00080">
    <property type="entry name" value="SDRFAMILY"/>
</dbReference>
<dbReference type="PANTHER" id="PTHR42879">
    <property type="entry name" value="3-OXOACYL-(ACYL-CARRIER-PROTEIN) REDUCTASE"/>
    <property type="match status" value="1"/>
</dbReference>